<dbReference type="InterPro" id="IPR007298">
    <property type="entry name" value="Cu-R_lipoprotein_NlpE"/>
</dbReference>
<gene>
    <name evidence="3" type="ORF">GCM10011532_19740</name>
</gene>
<dbReference type="InterPro" id="IPR038670">
    <property type="entry name" value="HslJ-like_sf"/>
</dbReference>
<evidence type="ECO:0000259" key="2">
    <source>
        <dbReference type="Pfam" id="PF03724"/>
    </source>
</evidence>
<dbReference type="PANTHER" id="PTHR35535:SF1">
    <property type="entry name" value="HEAT SHOCK PROTEIN HSLJ"/>
    <property type="match status" value="1"/>
</dbReference>
<keyword evidence="4" id="KW-1185">Reference proteome</keyword>
<dbReference type="EMBL" id="BMIX01000003">
    <property type="protein sequence ID" value="GGG36109.1"/>
    <property type="molecule type" value="Genomic_DNA"/>
</dbReference>
<protein>
    <recommendedName>
        <fullName evidence="2">DUF306 domain-containing protein</fullName>
    </recommendedName>
</protein>
<comment type="caution">
    <text evidence="3">The sequence shown here is derived from an EMBL/GenBank/DDBJ whole genome shotgun (WGS) entry which is preliminary data.</text>
</comment>
<proteinExistence type="predicted"/>
<evidence type="ECO:0000256" key="1">
    <source>
        <dbReference type="SAM" id="SignalP"/>
    </source>
</evidence>
<dbReference type="PROSITE" id="PS51257">
    <property type="entry name" value="PROKAR_LIPOPROTEIN"/>
    <property type="match status" value="1"/>
</dbReference>
<dbReference type="PANTHER" id="PTHR35535">
    <property type="entry name" value="HEAT SHOCK PROTEIN HSLJ"/>
    <property type="match status" value="1"/>
</dbReference>
<sequence length="364" mass="40907">MVGIKFRNMKHLLFITLVGSFLLQSCAGTKNNIPTGTYYGELPCADCPGINYELELNNDKTYTERMLYLERDTAAREESGNFRITNDTLLILKDKSTNSGMNKFVITEDSLRMLDKSGNAITSGFSDKYILTTTKSEKFSMMAEQKDNSIGFKATGNEPFWSLEIDFNNKMHFKTLADEEMELISPVPDPVKPQDVDAVSYRAKTESGTLHVTIFRKDCQDTMSGEKSDHFVRVSASTGENGEMMDFEGCGTYLGDYRLNDIWALETINSEKFESSKVPNLDFNLKEQRVSGFGGCNRITGPITINEENIEIGNLVATKMACPNMEMENQFLKAITGKSFNFEIGNNQLILSSEETELVFKKVD</sequence>
<reference evidence="4" key="1">
    <citation type="journal article" date="2019" name="Int. J. Syst. Evol. Microbiol.">
        <title>The Global Catalogue of Microorganisms (GCM) 10K type strain sequencing project: providing services to taxonomists for standard genome sequencing and annotation.</title>
        <authorList>
            <consortium name="The Broad Institute Genomics Platform"/>
            <consortium name="The Broad Institute Genome Sequencing Center for Infectious Disease"/>
            <person name="Wu L."/>
            <person name="Ma J."/>
        </authorList>
    </citation>
    <scope>NUCLEOTIDE SEQUENCE [LARGE SCALE GENOMIC DNA]</scope>
    <source>
        <strain evidence="4">CGMCC 1.15422</strain>
    </source>
</reference>
<evidence type="ECO:0000313" key="4">
    <source>
        <dbReference type="Proteomes" id="UP000605733"/>
    </source>
</evidence>
<dbReference type="InterPro" id="IPR005184">
    <property type="entry name" value="DUF306_Meta_HslJ"/>
</dbReference>
<dbReference type="InterPro" id="IPR053147">
    <property type="entry name" value="Hsp_HslJ-like"/>
</dbReference>
<keyword evidence="1" id="KW-0732">Signal</keyword>
<organism evidence="3 4">
    <name type="scientific">Christiangramia forsetii</name>
    <dbReference type="NCBI Taxonomy" id="411153"/>
    <lineage>
        <taxon>Bacteria</taxon>
        <taxon>Pseudomonadati</taxon>
        <taxon>Bacteroidota</taxon>
        <taxon>Flavobacteriia</taxon>
        <taxon>Flavobacteriales</taxon>
        <taxon>Flavobacteriaceae</taxon>
        <taxon>Christiangramia</taxon>
    </lineage>
</organism>
<dbReference type="Gene3D" id="2.40.128.640">
    <property type="match status" value="1"/>
</dbReference>
<feature type="domain" description="DUF306" evidence="2">
    <location>
        <begin position="261"/>
        <end position="357"/>
    </location>
</feature>
<dbReference type="Proteomes" id="UP000605733">
    <property type="component" value="Unassembled WGS sequence"/>
</dbReference>
<dbReference type="Gene3D" id="2.40.128.270">
    <property type="match status" value="1"/>
</dbReference>
<accession>A0ABQ1WL19</accession>
<dbReference type="Pfam" id="PF03724">
    <property type="entry name" value="META"/>
    <property type="match status" value="1"/>
</dbReference>
<evidence type="ECO:0000313" key="3">
    <source>
        <dbReference type="EMBL" id="GGG36109.1"/>
    </source>
</evidence>
<name>A0ABQ1WL19_9FLAO</name>
<feature type="signal peptide" evidence="1">
    <location>
        <begin position="1"/>
        <end position="27"/>
    </location>
</feature>
<dbReference type="Pfam" id="PF04170">
    <property type="entry name" value="NlpE"/>
    <property type="match status" value="1"/>
</dbReference>
<feature type="chain" id="PRO_5045356397" description="DUF306 domain-containing protein" evidence="1">
    <location>
        <begin position="28"/>
        <end position="364"/>
    </location>
</feature>